<gene>
    <name evidence="7" type="ORF">SD70_25115</name>
</gene>
<dbReference type="InterPro" id="IPR035996">
    <property type="entry name" value="4pyrrol_Methylase_sf"/>
</dbReference>
<evidence type="ECO:0000259" key="6">
    <source>
        <dbReference type="Pfam" id="PF00590"/>
    </source>
</evidence>
<sequence length="410" mass="44994">MDKRIAIIGIGDDGADSLLPRYVERIERSQRLVGGERQLAFFPRYEGEKVVIKSGLAELADMLAGSDKDTVVLASGDPLFYGIGGYLAKKCGAEVYPYVSSVQLAFAHMGESWQDAAVYSLHGRSIAGLAQKIDGQGKIALLTDERNSPQRIAEYLLHFGMSEYRAFVAEHLGGDKERCRWFELEELAAGGVECSPLNVVVLRRTGPSPQWTLGIEDEAFAQRKPDKGLITKREVRILSIAALGLKPDSVVWDIGTCTGSVAIEAARLCRDGAVYAIEKNEDDLANCLENMRKFRTDFTAVHGKAPNGLEQFPDPDAVFIGGSGGEMQELLRVCCTRLKPGGRIVLNAVTIENLFEAQQAFLAQGYRVDISMIQAARSKPILNMTRLEAMNPVYIVTARHGGDKEREEQP</sequence>
<protein>
    <submittedName>
        <fullName evidence="7">Cobalamin biosynthesis protein CbiE</fullName>
    </submittedName>
</protein>
<dbReference type="PANTHER" id="PTHR43182">
    <property type="entry name" value="COBALT-PRECORRIN-6B C(15)-METHYLTRANSFERASE (DECARBOXYLATING)"/>
    <property type="match status" value="1"/>
</dbReference>
<dbReference type="SUPFAM" id="SSF53335">
    <property type="entry name" value="S-adenosyl-L-methionine-dependent methyltransferases"/>
    <property type="match status" value="1"/>
</dbReference>
<dbReference type="Pfam" id="PF01135">
    <property type="entry name" value="PCMT"/>
    <property type="match status" value="1"/>
</dbReference>
<comment type="caution">
    <text evidence="7">The sequence shown here is derived from an EMBL/GenBank/DDBJ whole genome shotgun (WGS) entry which is preliminary data.</text>
</comment>
<evidence type="ECO:0000256" key="3">
    <source>
        <dbReference type="ARBA" id="ARBA00022603"/>
    </source>
</evidence>
<dbReference type="Gene3D" id="3.40.50.150">
    <property type="entry name" value="Vaccinia Virus protein VP39"/>
    <property type="match status" value="1"/>
</dbReference>
<dbReference type="InterPro" id="IPR012818">
    <property type="entry name" value="CbiE"/>
</dbReference>
<organism evidence="7 8">
    <name type="scientific">Gordoniibacillus kamchatkensis</name>
    <dbReference type="NCBI Taxonomy" id="1590651"/>
    <lineage>
        <taxon>Bacteria</taxon>
        <taxon>Bacillati</taxon>
        <taxon>Bacillota</taxon>
        <taxon>Bacilli</taxon>
        <taxon>Bacillales</taxon>
        <taxon>Paenibacillaceae</taxon>
        <taxon>Gordoniibacillus</taxon>
    </lineage>
</organism>
<keyword evidence="3" id="KW-0489">Methyltransferase</keyword>
<evidence type="ECO:0000313" key="7">
    <source>
        <dbReference type="EMBL" id="KIL38651.1"/>
    </source>
</evidence>
<dbReference type="RefSeq" id="WP_041050741.1">
    <property type="nucleotide sequence ID" value="NZ_JXAK01000055.1"/>
</dbReference>
<dbReference type="EMBL" id="JXAK01000055">
    <property type="protein sequence ID" value="KIL38651.1"/>
    <property type="molecule type" value="Genomic_DNA"/>
</dbReference>
<accession>A0ABR5AC69</accession>
<dbReference type="CDD" id="cd02440">
    <property type="entry name" value="AdoMet_MTases"/>
    <property type="match status" value="1"/>
</dbReference>
<name>A0ABR5AC69_9BACL</name>
<dbReference type="InterPro" id="IPR014008">
    <property type="entry name" value="Cbl_synth_MTase_CbiT"/>
</dbReference>
<dbReference type="InterPro" id="IPR006365">
    <property type="entry name" value="Cbl_synth_CobL"/>
</dbReference>
<keyword evidence="4" id="KW-0808">Transferase</keyword>
<dbReference type="CDD" id="cd11644">
    <property type="entry name" value="Precorrin-6Y-MT"/>
    <property type="match status" value="1"/>
</dbReference>
<evidence type="ECO:0000256" key="2">
    <source>
        <dbReference type="ARBA" id="ARBA00022573"/>
    </source>
</evidence>
<dbReference type="NCBIfam" id="TIGR02467">
    <property type="entry name" value="CbiE"/>
    <property type="match status" value="1"/>
</dbReference>
<keyword evidence="8" id="KW-1185">Reference proteome</keyword>
<evidence type="ECO:0000256" key="4">
    <source>
        <dbReference type="ARBA" id="ARBA00022679"/>
    </source>
</evidence>
<dbReference type="InterPro" id="IPR014776">
    <property type="entry name" value="4pyrrole_Mease_sub2"/>
</dbReference>
<dbReference type="PIRSF" id="PIRSF036428">
    <property type="entry name" value="CobL"/>
    <property type="match status" value="1"/>
</dbReference>
<keyword evidence="5" id="KW-0949">S-adenosyl-L-methionine</keyword>
<evidence type="ECO:0000313" key="8">
    <source>
        <dbReference type="Proteomes" id="UP000031967"/>
    </source>
</evidence>
<dbReference type="Proteomes" id="UP000031967">
    <property type="component" value="Unassembled WGS sequence"/>
</dbReference>
<evidence type="ECO:0000256" key="1">
    <source>
        <dbReference type="ARBA" id="ARBA00004953"/>
    </source>
</evidence>
<dbReference type="NCBIfam" id="TIGR02469">
    <property type="entry name" value="CbiT"/>
    <property type="match status" value="1"/>
</dbReference>
<dbReference type="InterPro" id="IPR029063">
    <property type="entry name" value="SAM-dependent_MTases_sf"/>
</dbReference>
<proteinExistence type="predicted"/>
<dbReference type="PANTHER" id="PTHR43182:SF1">
    <property type="entry name" value="COBALT-PRECORRIN-7 C(5)-METHYLTRANSFERASE"/>
    <property type="match status" value="1"/>
</dbReference>
<comment type="pathway">
    <text evidence="1">Cofactor biosynthesis; adenosylcobalamin biosynthesis.</text>
</comment>
<dbReference type="InterPro" id="IPR050714">
    <property type="entry name" value="Cobalamin_biosynth_MTase"/>
</dbReference>
<dbReference type="SUPFAM" id="SSF53790">
    <property type="entry name" value="Tetrapyrrole methylase"/>
    <property type="match status" value="1"/>
</dbReference>
<dbReference type="Gene3D" id="3.30.950.10">
    <property type="entry name" value="Methyltransferase, Cobalt-precorrin-4 Transmethylase, Domain 2"/>
    <property type="match status" value="1"/>
</dbReference>
<feature type="domain" description="Tetrapyrrole methylase" evidence="6">
    <location>
        <begin position="5"/>
        <end position="187"/>
    </location>
</feature>
<dbReference type="InterPro" id="IPR014777">
    <property type="entry name" value="4pyrrole_Mease_sub1"/>
</dbReference>
<keyword evidence="2" id="KW-0169">Cobalamin biosynthesis</keyword>
<dbReference type="Gene3D" id="3.40.1010.10">
    <property type="entry name" value="Cobalt-precorrin-4 Transmethylase, Domain 1"/>
    <property type="match status" value="1"/>
</dbReference>
<reference evidence="7 8" key="1">
    <citation type="submission" date="2014-12" db="EMBL/GenBank/DDBJ databases">
        <title>Draft genome sequence of Paenibacillus kamchatkensis strain B-2647.</title>
        <authorList>
            <person name="Karlyshev A.V."/>
            <person name="Kudryashova E.B."/>
        </authorList>
    </citation>
    <scope>NUCLEOTIDE SEQUENCE [LARGE SCALE GENOMIC DNA]</scope>
    <source>
        <strain evidence="7 8">VKM B-2647</strain>
    </source>
</reference>
<evidence type="ECO:0000256" key="5">
    <source>
        <dbReference type="ARBA" id="ARBA00022691"/>
    </source>
</evidence>
<dbReference type="InterPro" id="IPR000878">
    <property type="entry name" value="4pyrrol_Mease"/>
</dbReference>
<dbReference type="Pfam" id="PF00590">
    <property type="entry name" value="TP_methylase"/>
    <property type="match status" value="1"/>
</dbReference>